<evidence type="ECO:0000313" key="4">
    <source>
        <dbReference type="Proteomes" id="UP000608579"/>
    </source>
</evidence>
<feature type="binding site" evidence="1">
    <location>
        <position position="69"/>
    </location>
    <ligand>
        <name>substrate</name>
    </ligand>
</feature>
<keyword evidence="1" id="KW-0067">ATP-binding</keyword>
<dbReference type="InterPro" id="IPR036921">
    <property type="entry name" value="PurM-like_N_sf"/>
</dbReference>
<dbReference type="Gene3D" id="3.30.1330.10">
    <property type="entry name" value="PurM-like, N-terminal domain"/>
    <property type="match status" value="1"/>
</dbReference>
<evidence type="ECO:0000256" key="1">
    <source>
        <dbReference type="HAMAP-Rule" id="MF_02128"/>
    </source>
</evidence>
<feature type="binding site" evidence="1">
    <location>
        <position position="226"/>
    </location>
    <ligand>
        <name>ATP</name>
        <dbReference type="ChEBI" id="CHEBI:30616"/>
    </ligand>
</feature>
<comment type="similarity">
    <text evidence="1">Belongs to the thiamine-monophosphate kinase family.</text>
</comment>
<protein>
    <recommendedName>
        <fullName evidence="1">Thiamine-monophosphate kinase</fullName>
        <shortName evidence="1">TMP kinase</shortName>
        <shortName evidence="1">Thiamine-phosphate kinase</shortName>
        <ecNumber evidence="1">2.7.4.16</ecNumber>
    </recommendedName>
</protein>
<feature type="domain" description="PurM-like N-terminal" evidence="2">
    <location>
        <begin position="45"/>
        <end position="154"/>
    </location>
</feature>
<feature type="binding site" evidence="1">
    <location>
        <position position="62"/>
    </location>
    <ligand>
        <name>Mg(2+)</name>
        <dbReference type="ChEBI" id="CHEBI:18420"/>
        <label>2</label>
    </ligand>
</feature>
<keyword evidence="1" id="KW-0784">Thiamine biosynthesis</keyword>
<dbReference type="CDD" id="cd02194">
    <property type="entry name" value="ThiL"/>
    <property type="match status" value="1"/>
</dbReference>
<comment type="caution">
    <text evidence="1">Lacks conserved residue(s) required for the propagation of feature annotation.</text>
</comment>
<dbReference type="AlphaFoldDB" id="A0A832ZVT8"/>
<comment type="miscellaneous">
    <text evidence="1">Reaction mechanism of ThiL seems to utilize a direct, inline transfer of the gamma-phosphate of ATP to TMP rather than a phosphorylated enzyme intermediate.</text>
</comment>
<dbReference type="Proteomes" id="UP000608579">
    <property type="component" value="Unassembled WGS sequence"/>
</dbReference>
<name>A0A832ZVT8_CALS0</name>
<dbReference type="EMBL" id="DQVM01000087">
    <property type="protein sequence ID" value="HIQ29815.1"/>
    <property type="molecule type" value="Genomic_DNA"/>
</dbReference>
<dbReference type="GO" id="GO:0009229">
    <property type="term" value="P:thiamine diphosphate biosynthetic process"/>
    <property type="evidence" value="ECO:0007669"/>
    <property type="project" value="UniProtKB-UniRule"/>
</dbReference>
<proteinExistence type="inferred from homology"/>
<dbReference type="GO" id="GO:0009030">
    <property type="term" value="F:thiamine-phosphate kinase activity"/>
    <property type="evidence" value="ECO:0007669"/>
    <property type="project" value="UniProtKB-UniRule"/>
</dbReference>
<feature type="binding site" evidence="1">
    <location>
        <position position="161"/>
    </location>
    <ligand>
        <name>ATP</name>
        <dbReference type="ChEBI" id="CHEBI:30616"/>
    </ligand>
</feature>
<keyword evidence="1" id="KW-0479">Metal-binding</keyword>
<keyword evidence="1 3" id="KW-0808">Transferase</keyword>
<dbReference type="InterPro" id="IPR016188">
    <property type="entry name" value="PurM-like_N"/>
</dbReference>
<feature type="binding site" evidence="1">
    <location>
        <position position="138"/>
    </location>
    <ligand>
        <name>Mg(2+)</name>
        <dbReference type="ChEBI" id="CHEBI:18420"/>
        <label>1</label>
    </ligand>
</feature>
<feature type="binding site" evidence="1">
    <location>
        <position position="90"/>
    </location>
    <ligand>
        <name>Mg(2+)</name>
        <dbReference type="ChEBI" id="CHEBI:18420"/>
        <label>2</label>
    </ligand>
</feature>
<dbReference type="UniPathway" id="UPA00060">
    <property type="reaction ID" value="UER00142"/>
</dbReference>
<evidence type="ECO:0000259" key="2">
    <source>
        <dbReference type="Pfam" id="PF00586"/>
    </source>
</evidence>
<sequence length="336" mass="36136">MVCKDAIKAFDMKREARLSEIGEGLLLKHILDTLGDSGDLLLPKGDDAAALEFGGRLVMAVDMFVEKTDKPASMGWRYAGYKAVAAVLSDIAAKGAEPRYLLTSLGLRGDMLFGEFEELWSGILECSRDYGVRVLGGDLSETGEVVVDVTCIGVGGNLIPRGGARVGELVAVTGAFGDTGAALHALLNNIEAEEDILMRFLKPRTRLREGRALAETGLVSACIDSSDGLAASLYHIAEASNVAIVVHKLPVSGKAGEYAEEHNLDLKELVLYSGEEYELVFTFSRDGVDRVREALEKVGCGLYVIGEVAEGRGVYLVDEEGGVEDIRFKGFEHFRA</sequence>
<organism evidence="3 4">
    <name type="scientific">Caldiarchaeum subterraneum</name>
    <dbReference type="NCBI Taxonomy" id="311458"/>
    <lineage>
        <taxon>Archaea</taxon>
        <taxon>Nitrososphaerota</taxon>
        <taxon>Candidatus Caldarchaeales</taxon>
        <taxon>Candidatus Caldarchaeaceae</taxon>
        <taxon>Candidatus Caldarchaeum</taxon>
    </lineage>
</organism>
<keyword evidence="1" id="KW-0460">Magnesium</keyword>
<feature type="binding site" evidence="1">
    <location>
        <position position="62"/>
    </location>
    <ligand>
        <name>Mg(2+)</name>
        <dbReference type="ChEBI" id="CHEBI:18420"/>
        <label>1</label>
    </ligand>
</feature>
<dbReference type="InterPro" id="IPR006283">
    <property type="entry name" value="ThiL-like"/>
</dbReference>
<dbReference type="GO" id="GO:0005524">
    <property type="term" value="F:ATP binding"/>
    <property type="evidence" value="ECO:0007669"/>
    <property type="project" value="UniProtKB-UniRule"/>
</dbReference>
<gene>
    <name evidence="1 3" type="primary">thiL</name>
    <name evidence="3" type="ORF">EYH45_04540</name>
</gene>
<dbReference type="InterPro" id="IPR036676">
    <property type="entry name" value="PurM-like_C_sf"/>
</dbReference>
<dbReference type="GO" id="GO:0009228">
    <property type="term" value="P:thiamine biosynthetic process"/>
    <property type="evidence" value="ECO:0007669"/>
    <property type="project" value="UniProtKB-KW"/>
</dbReference>
<feature type="binding site" evidence="1">
    <location>
        <begin position="137"/>
        <end position="138"/>
    </location>
    <ligand>
        <name>ATP</name>
        <dbReference type="ChEBI" id="CHEBI:30616"/>
    </ligand>
</feature>
<dbReference type="SUPFAM" id="SSF55326">
    <property type="entry name" value="PurM N-terminal domain-like"/>
    <property type="match status" value="1"/>
</dbReference>
<feature type="binding site" evidence="1">
    <location>
        <position position="227"/>
    </location>
    <ligand>
        <name>Mg(2+)</name>
        <dbReference type="ChEBI" id="CHEBI:18420"/>
        <label>5</label>
    </ligand>
</feature>
<dbReference type="Pfam" id="PF00586">
    <property type="entry name" value="AIRS"/>
    <property type="match status" value="1"/>
</dbReference>
<evidence type="ECO:0000313" key="3">
    <source>
        <dbReference type="EMBL" id="HIQ29815.1"/>
    </source>
</evidence>
<dbReference type="NCBIfam" id="TIGR01379">
    <property type="entry name" value="thiL"/>
    <property type="match status" value="1"/>
</dbReference>
<dbReference type="SUPFAM" id="SSF56042">
    <property type="entry name" value="PurM C-terminal domain-like"/>
    <property type="match status" value="1"/>
</dbReference>
<comment type="caution">
    <text evidence="3">The sequence shown here is derived from an EMBL/GenBank/DDBJ whole genome shotgun (WGS) entry which is preliminary data.</text>
</comment>
<comment type="pathway">
    <text evidence="1">Cofactor biosynthesis; thiamine diphosphate biosynthesis; thiamine diphosphate from thiamine phosphate: step 1/1.</text>
</comment>
<dbReference type="PANTHER" id="PTHR30270:SF0">
    <property type="entry name" value="THIAMINE-MONOPHOSPHATE KINASE"/>
    <property type="match status" value="1"/>
</dbReference>
<dbReference type="PANTHER" id="PTHR30270">
    <property type="entry name" value="THIAMINE-MONOPHOSPHATE KINASE"/>
    <property type="match status" value="1"/>
</dbReference>
<comment type="catalytic activity">
    <reaction evidence="1">
        <text>thiamine phosphate + ATP = thiamine diphosphate + ADP</text>
        <dbReference type="Rhea" id="RHEA:15913"/>
        <dbReference type="ChEBI" id="CHEBI:30616"/>
        <dbReference type="ChEBI" id="CHEBI:37575"/>
        <dbReference type="ChEBI" id="CHEBI:58937"/>
        <dbReference type="ChEBI" id="CHEBI:456216"/>
        <dbReference type="EC" id="2.7.4.16"/>
    </reaction>
</comment>
<comment type="function">
    <text evidence="1">Catalyzes the ATP-dependent phosphorylation of thiamine-monophosphate (TMP) to form thiamine-pyrophosphate (TPP), the active form of vitamin B1.</text>
</comment>
<keyword evidence="1" id="KW-0547">Nucleotide-binding</keyword>
<dbReference type="HAMAP" id="MF_02128">
    <property type="entry name" value="TMP_kinase"/>
    <property type="match status" value="1"/>
</dbReference>
<dbReference type="GO" id="GO:0000287">
    <property type="term" value="F:magnesium ion binding"/>
    <property type="evidence" value="ECO:0007669"/>
    <property type="project" value="UniProtKB-UniRule"/>
</dbReference>
<feature type="binding site" evidence="1">
    <location>
        <position position="331"/>
    </location>
    <ligand>
        <name>substrate</name>
    </ligand>
</feature>
<keyword evidence="1 3" id="KW-0418">Kinase</keyword>
<dbReference type="PIRSF" id="PIRSF005303">
    <property type="entry name" value="Thiam_monoph_kin"/>
    <property type="match status" value="1"/>
</dbReference>
<dbReference type="Gene3D" id="3.90.650.10">
    <property type="entry name" value="PurM-like C-terminal domain"/>
    <property type="match status" value="1"/>
</dbReference>
<reference evidence="3" key="1">
    <citation type="journal article" date="2020" name="ISME J.">
        <title>Gammaproteobacteria mediating utilization of methyl-, sulfur- and petroleum organic compounds in deep ocean hydrothermal plumes.</title>
        <authorList>
            <person name="Zhou Z."/>
            <person name="Liu Y."/>
            <person name="Pan J."/>
            <person name="Cron B.R."/>
            <person name="Toner B.M."/>
            <person name="Anantharaman K."/>
            <person name="Breier J.A."/>
            <person name="Dick G.J."/>
            <person name="Li M."/>
        </authorList>
    </citation>
    <scope>NUCLEOTIDE SEQUENCE</scope>
    <source>
        <strain evidence="3">SZUA-1515</strain>
    </source>
</reference>
<accession>A0A832ZVT8</accession>
<feature type="binding site" evidence="1">
    <location>
        <position position="47"/>
    </location>
    <ligand>
        <name>Mg(2+)</name>
        <dbReference type="ChEBI" id="CHEBI:18420"/>
        <label>4</label>
    </ligand>
</feature>
<feature type="binding site" evidence="1">
    <location>
        <position position="90"/>
    </location>
    <ligand>
        <name>Mg(2+)</name>
        <dbReference type="ChEBI" id="CHEBI:18420"/>
        <label>3</label>
    </ligand>
</feature>
<feature type="binding site" evidence="1">
    <location>
        <position position="224"/>
    </location>
    <ligand>
        <name>Mg(2+)</name>
        <dbReference type="ChEBI" id="CHEBI:18420"/>
        <label>3</label>
    </ligand>
</feature>
<feature type="binding site" evidence="1">
    <location>
        <position position="47"/>
    </location>
    <ligand>
        <name>Mg(2+)</name>
        <dbReference type="ChEBI" id="CHEBI:18420"/>
        <label>3</label>
    </ligand>
</feature>
<feature type="binding site" evidence="1">
    <location>
        <position position="275"/>
    </location>
    <ligand>
        <name>substrate</name>
    </ligand>
</feature>
<dbReference type="EC" id="2.7.4.16" evidence="1"/>
<feature type="binding site" evidence="1">
    <location>
        <position position="90"/>
    </location>
    <ligand>
        <name>Mg(2+)</name>
        <dbReference type="ChEBI" id="CHEBI:18420"/>
        <label>4</label>
    </ligand>
</feature>